<keyword evidence="3" id="KW-1185">Reference proteome</keyword>
<dbReference type="Ensembl" id="ENSENLT00000018081.1">
    <property type="protein sequence ID" value="ENSENLP00000017451.1"/>
    <property type="gene ID" value="ENSENLG00000008007.1"/>
</dbReference>
<evidence type="ECO:0000256" key="1">
    <source>
        <dbReference type="SAM" id="Phobius"/>
    </source>
</evidence>
<reference evidence="2" key="3">
    <citation type="submission" date="2025-09" db="UniProtKB">
        <authorList>
            <consortium name="Ensembl"/>
        </authorList>
    </citation>
    <scope>IDENTIFICATION</scope>
</reference>
<reference evidence="2" key="2">
    <citation type="submission" date="2025-08" db="UniProtKB">
        <authorList>
            <consortium name="Ensembl"/>
        </authorList>
    </citation>
    <scope>IDENTIFICATION</scope>
</reference>
<organism evidence="2 3">
    <name type="scientific">Echeneis naucrates</name>
    <name type="common">Live sharksucker</name>
    <dbReference type="NCBI Taxonomy" id="173247"/>
    <lineage>
        <taxon>Eukaryota</taxon>
        <taxon>Metazoa</taxon>
        <taxon>Chordata</taxon>
        <taxon>Craniata</taxon>
        <taxon>Vertebrata</taxon>
        <taxon>Euteleostomi</taxon>
        <taxon>Actinopterygii</taxon>
        <taxon>Neopterygii</taxon>
        <taxon>Teleostei</taxon>
        <taxon>Neoteleostei</taxon>
        <taxon>Acanthomorphata</taxon>
        <taxon>Carangaria</taxon>
        <taxon>Carangiformes</taxon>
        <taxon>Echeneidae</taxon>
        <taxon>Echeneis</taxon>
    </lineage>
</organism>
<name>A0A665UDX4_ECHNA</name>
<sequence>MTQSMNTSFMLDSLNVFLCLSAHTKDSYTRHVTLTSLCAVCLITRSRDPYNAALWCSRLYCLIHHILFSVNVAGVLFLLAYSAVTVLLGSYGATAVITVIQASQLARLILATQLHVRAVLSLMRPVKLSNDVTYQNLAKDNLFIRWISFQVLQAGTNYFNGHTGQLSTLSVLLTWAGSYGFVWISLQVCFQESHQHNLSACLSSVLLIQVLCYRSSTGAKEKKE</sequence>
<dbReference type="Proteomes" id="UP000472264">
    <property type="component" value="Chromosome 14"/>
</dbReference>
<feature type="transmembrane region" description="Helical" evidence="1">
    <location>
        <begin position="59"/>
        <end position="84"/>
    </location>
</feature>
<proteinExistence type="predicted"/>
<keyword evidence="1" id="KW-0812">Transmembrane</keyword>
<feature type="transmembrane region" description="Helical" evidence="1">
    <location>
        <begin position="166"/>
        <end position="184"/>
    </location>
</feature>
<reference evidence="2" key="1">
    <citation type="submission" date="2021-04" db="EMBL/GenBank/DDBJ databases">
        <authorList>
            <consortium name="Wellcome Sanger Institute Data Sharing"/>
        </authorList>
    </citation>
    <scope>NUCLEOTIDE SEQUENCE [LARGE SCALE GENOMIC DNA]</scope>
</reference>
<protein>
    <submittedName>
        <fullName evidence="2">Uncharacterized protein</fullName>
    </submittedName>
</protein>
<accession>A0A665UDX4</accession>
<dbReference type="InParanoid" id="A0A665UDX4"/>
<keyword evidence="1" id="KW-1133">Transmembrane helix</keyword>
<dbReference type="AlphaFoldDB" id="A0A665UDX4"/>
<evidence type="ECO:0000313" key="2">
    <source>
        <dbReference type="Ensembl" id="ENSENLP00000017451.1"/>
    </source>
</evidence>
<evidence type="ECO:0000313" key="3">
    <source>
        <dbReference type="Proteomes" id="UP000472264"/>
    </source>
</evidence>
<keyword evidence="1" id="KW-0472">Membrane</keyword>